<evidence type="ECO:0000256" key="5">
    <source>
        <dbReference type="ARBA" id="ARBA00022692"/>
    </source>
</evidence>
<dbReference type="EMBL" id="SODA01000034">
    <property type="protein sequence ID" value="TDV98898.1"/>
    <property type="molecule type" value="Genomic_DNA"/>
</dbReference>
<evidence type="ECO:0000313" key="10">
    <source>
        <dbReference type="Proteomes" id="UP000294697"/>
    </source>
</evidence>
<keyword evidence="5 8" id="KW-0812">Transmembrane</keyword>
<dbReference type="PANTHER" id="PTHR30472:SF25">
    <property type="entry name" value="ABC TRANSPORTER PERMEASE PROTEIN MJ0876-RELATED"/>
    <property type="match status" value="1"/>
</dbReference>
<feature type="transmembrane region" description="Helical" evidence="8">
    <location>
        <begin position="18"/>
        <end position="38"/>
    </location>
</feature>
<sequence>MVEATGDLIIMGENKKNIFVYLTAVSFSVLLIFLALFIGSSQIGPADISSYIMGSNAVSASTAIIIGEIRLPRILLAFMVGAGLAVAGSVFQAIIRNPMVDPYIIGISAGAGTGVMLALFLGIEITIFNLSSLPAFAFMGAVATVFTVYQLARVGNKLPVLTFLLAGVAVSFILNSLMSFLMVLRTENLQQLVYWLMGSLAGAGWGDIRMILPYFLTALAVIIFYLKDLNILLLGEESAAHLGLNVERTKIILLGAASLMTAAVVSVSGSIGFIGLVVPHIARLIIGPDHRRLIPLAALFGASFLLIADTAARTIMAPIELPVGILTALAGGPYFIYLLRNKSKNIW</sequence>
<dbReference type="Gene3D" id="1.10.3470.10">
    <property type="entry name" value="ABC transporter involved in vitamin B12 uptake, BtuC"/>
    <property type="match status" value="1"/>
</dbReference>
<feature type="transmembrane region" description="Helical" evidence="8">
    <location>
        <begin position="158"/>
        <end position="181"/>
    </location>
</feature>
<feature type="transmembrane region" description="Helical" evidence="8">
    <location>
        <begin position="193"/>
        <end position="226"/>
    </location>
</feature>
<evidence type="ECO:0000313" key="9">
    <source>
        <dbReference type="EMBL" id="TDV98898.1"/>
    </source>
</evidence>
<organism evidence="9 10">
    <name type="scientific">Halanaerobium saccharolyticum</name>
    <dbReference type="NCBI Taxonomy" id="43595"/>
    <lineage>
        <taxon>Bacteria</taxon>
        <taxon>Bacillati</taxon>
        <taxon>Bacillota</taxon>
        <taxon>Clostridia</taxon>
        <taxon>Halanaerobiales</taxon>
        <taxon>Halanaerobiaceae</taxon>
        <taxon>Halanaerobium</taxon>
    </lineage>
</organism>
<comment type="subcellular location">
    <subcellularLocation>
        <location evidence="1">Cell membrane</location>
        <topology evidence="1">Multi-pass membrane protein</topology>
    </subcellularLocation>
</comment>
<feature type="transmembrane region" description="Helical" evidence="8">
    <location>
        <begin position="293"/>
        <end position="315"/>
    </location>
</feature>
<accession>A0A4R7YPG5</accession>
<name>A0A4R7YPG5_9FIRM</name>
<protein>
    <submittedName>
        <fullName evidence="9">Iron complex transport system permease protein</fullName>
    </submittedName>
</protein>
<dbReference type="CDD" id="cd06550">
    <property type="entry name" value="TM_ABC_iron-siderophores_like"/>
    <property type="match status" value="1"/>
</dbReference>
<feature type="transmembrane region" description="Helical" evidence="8">
    <location>
        <begin position="133"/>
        <end position="152"/>
    </location>
</feature>
<evidence type="ECO:0000256" key="8">
    <source>
        <dbReference type="SAM" id="Phobius"/>
    </source>
</evidence>
<dbReference type="GO" id="GO:0005886">
    <property type="term" value="C:plasma membrane"/>
    <property type="evidence" value="ECO:0007669"/>
    <property type="project" value="UniProtKB-SubCell"/>
</dbReference>
<feature type="transmembrane region" description="Helical" evidence="8">
    <location>
        <begin position="101"/>
        <end position="121"/>
    </location>
</feature>
<evidence type="ECO:0000256" key="6">
    <source>
        <dbReference type="ARBA" id="ARBA00022989"/>
    </source>
</evidence>
<dbReference type="InterPro" id="IPR000522">
    <property type="entry name" value="ABC_transptr_permease_BtuC"/>
</dbReference>
<comment type="similarity">
    <text evidence="2">Belongs to the binding-protein-dependent transport system permease family. FecCD subfamily.</text>
</comment>
<proteinExistence type="inferred from homology"/>
<evidence type="ECO:0000256" key="3">
    <source>
        <dbReference type="ARBA" id="ARBA00022448"/>
    </source>
</evidence>
<comment type="caution">
    <text evidence="9">The sequence shown here is derived from an EMBL/GenBank/DDBJ whole genome shotgun (WGS) entry which is preliminary data.</text>
</comment>
<evidence type="ECO:0000256" key="1">
    <source>
        <dbReference type="ARBA" id="ARBA00004651"/>
    </source>
</evidence>
<feature type="transmembrane region" description="Helical" evidence="8">
    <location>
        <begin position="251"/>
        <end position="281"/>
    </location>
</feature>
<dbReference type="SUPFAM" id="SSF81345">
    <property type="entry name" value="ABC transporter involved in vitamin B12 uptake, BtuC"/>
    <property type="match status" value="1"/>
</dbReference>
<dbReference type="Pfam" id="PF01032">
    <property type="entry name" value="FecCD"/>
    <property type="match status" value="1"/>
</dbReference>
<dbReference type="Proteomes" id="UP000294697">
    <property type="component" value="Unassembled WGS sequence"/>
</dbReference>
<dbReference type="FunFam" id="1.10.3470.10:FF:000001">
    <property type="entry name" value="Vitamin B12 ABC transporter permease BtuC"/>
    <property type="match status" value="1"/>
</dbReference>
<feature type="transmembrane region" description="Helical" evidence="8">
    <location>
        <begin position="50"/>
        <end position="67"/>
    </location>
</feature>
<evidence type="ECO:0000256" key="2">
    <source>
        <dbReference type="ARBA" id="ARBA00007935"/>
    </source>
</evidence>
<keyword evidence="4" id="KW-1003">Cell membrane</keyword>
<reference evidence="9 10" key="1">
    <citation type="submission" date="2019-03" db="EMBL/GenBank/DDBJ databases">
        <title>Subsurface microbial communities from deep shales in Ohio and West Virginia, USA.</title>
        <authorList>
            <person name="Wrighton K."/>
        </authorList>
    </citation>
    <scope>NUCLEOTIDE SEQUENCE [LARGE SCALE GENOMIC DNA]</scope>
    <source>
        <strain evidence="9 10">MSL9.2</strain>
    </source>
</reference>
<keyword evidence="7 8" id="KW-0472">Membrane</keyword>
<evidence type="ECO:0000256" key="7">
    <source>
        <dbReference type="ARBA" id="ARBA00023136"/>
    </source>
</evidence>
<evidence type="ECO:0000256" key="4">
    <source>
        <dbReference type="ARBA" id="ARBA00022475"/>
    </source>
</evidence>
<dbReference type="PANTHER" id="PTHR30472">
    <property type="entry name" value="FERRIC ENTEROBACTIN TRANSPORT SYSTEM PERMEASE PROTEIN"/>
    <property type="match status" value="1"/>
</dbReference>
<dbReference type="GO" id="GO:0022857">
    <property type="term" value="F:transmembrane transporter activity"/>
    <property type="evidence" value="ECO:0007669"/>
    <property type="project" value="InterPro"/>
</dbReference>
<keyword evidence="6 8" id="KW-1133">Transmembrane helix</keyword>
<feature type="transmembrane region" description="Helical" evidence="8">
    <location>
        <begin position="321"/>
        <end position="339"/>
    </location>
</feature>
<gene>
    <name evidence="9" type="ORF">C8C77_13427</name>
</gene>
<dbReference type="InterPro" id="IPR037294">
    <property type="entry name" value="ABC_BtuC-like"/>
</dbReference>
<keyword evidence="3" id="KW-0813">Transport</keyword>
<dbReference type="AlphaFoldDB" id="A0A4R7YPG5"/>
<feature type="transmembrane region" description="Helical" evidence="8">
    <location>
        <begin position="74"/>
        <end position="95"/>
    </location>
</feature>